<dbReference type="PROSITE" id="PS51257">
    <property type="entry name" value="PROKAR_LIPOPROTEIN"/>
    <property type="match status" value="1"/>
</dbReference>
<dbReference type="InterPro" id="IPR007446">
    <property type="entry name" value="PilP"/>
</dbReference>
<reference evidence="1 2" key="1">
    <citation type="submission" date="2020-03" db="EMBL/GenBank/DDBJ databases">
        <authorList>
            <consortium name="Genoscope - CEA"/>
            <person name="William W."/>
        </authorList>
    </citation>
    <scope>NUCLEOTIDE SEQUENCE [LARGE SCALE GENOMIC DNA]</scope>
    <source>
        <strain evidence="2">DSM 16959</strain>
    </source>
</reference>
<gene>
    <name evidence="1" type="ORF">DENOEST_2627</name>
</gene>
<keyword evidence="2" id="KW-1185">Reference proteome</keyword>
<dbReference type="RefSeq" id="WP_145771150.1">
    <property type="nucleotide sequence ID" value="NZ_LR778301.1"/>
</dbReference>
<sequence length="190" mass="20462">MNRRIGRSCWRPAVLLALTAVLSACGSGEPEDIRAWMKESTKDLKAKIPELPKINPLPVPVYEPGEALSPFSIGKLTSDSAMGGSSKPGPKAGVNPDAHPLVRVPIETIRLLGTLRVGKDLVAVVASDRNAVYRVRVGDYLGQGYGRITAIHPATQDADAEVLVKETVMEKGMWVERDNRVAAPSQGEKK</sequence>
<evidence type="ECO:0000313" key="2">
    <source>
        <dbReference type="Proteomes" id="UP000515733"/>
    </source>
</evidence>
<proteinExistence type="predicted"/>
<dbReference type="KEGG" id="doe:DENOEST_2627"/>
<name>A0A6S6XUT7_9PROT</name>
<evidence type="ECO:0000313" key="1">
    <source>
        <dbReference type="EMBL" id="CAB1369792.1"/>
    </source>
</evidence>
<dbReference type="OrthoDB" id="5296580at2"/>
<organism evidence="1 2">
    <name type="scientific">Denitratisoma oestradiolicum</name>
    <dbReference type="NCBI Taxonomy" id="311182"/>
    <lineage>
        <taxon>Bacteria</taxon>
        <taxon>Pseudomonadati</taxon>
        <taxon>Pseudomonadota</taxon>
        <taxon>Betaproteobacteria</taxon>
        <taxon>Nitrosomonadales</taxon>
        <taxon>Sterolibacteriaceae</taxon>
        <taxon>Denitratisoma</taxon>
    </lineage>
</organism>
<dbReference type="EMBL" id="LR778301">
    <property type="protein sequence ID" value="CAB1369792.1"/>
    <property type="molecule type" value="Genomic_DNA"/>
</dbReference>
<accession>A0A6S6XUT7</accession>
<dbReference type="AlphaFoldDB" id="A0A6S6XUT7"/>
<dbReference type="Gene3D" id="2.30.30.830">
    <property type="match status" value="1"/>
</dbReference>
<protein>
    <submittedName>
        <fullName evidence="1">Putative Pilus assembly protein PilP</fullName>
    </submittedName>
</protein>
<dbReference type="Pfam" id="PF04351">
    <property type="entry name" value="PilP"/>
    <property type="match status" value="1"/>
</dbReference>
<dbReference type="Proteomes" id="UP000515733">
    <property type="component" value="Chromosome"/>
</dbReference>